<dbReference type="InterPro" id="IPR011004">
    <property type="entry name" value="Trimer_LpxA-like_sf"/>
</dbReference>
<dbReference type="OrthoDB" id="2643438at2"/>
<dbReference type="PANTHER" id="PTHR23416">
    <property type="entry name" value="SIALIC ACID SYNTHASE-RELATED"/>
    <property type="match status" value="1"/>
</dbReference>
<evidence type="ECO:0000313" key="7">
    <source>
        <dbReference type="Proteomes" id="UP000244989"/>
    </source>
</evidence>
<keyword evidence="7" id="KW-1185">Reference proteome</keyword>
<dbReference type="SMART" id="SM01266">
    <property type="entry name" value="Mac"/>
    <property type="match status" value="1"/>
</dbReference>
<dbReference type="InterPro" id="IPR001451">
    <property type="entry name" value="Hexapep"/>
</dbReference>
<dbReference type="EMBL" id="QEEZ01000015">
    <property type="protein sequence ID" value="PWC01299.1"/>
    <property type="molecule type" value="Genomic_DNA"/>
</dbReference>
<sequence>MVSGQWYLPGGPEQSARHARARELSRKIHELANTDLPRAQELLRELLAPGSHAPEMLTPFQIEYGVNTTFGKDCFVNFDVTILDCGPVTIGDRTMIGPKCSLITVTHPVDDVAKRRAGWEITRAVTIGEDCWLGAGATILPGVSIGDRAVVAAGTVVTRNVPADTLVSGVPAKIVRELHV</sequence>
<dbReference type="KEGG" id="cyz:C3B44_00470"/>
<accession>A0A2U1T5N4</accession>
<dbReference type="GO" id="GO:0008374">
    <property type="term" value="F:O-acyltransferase activity"/>
    <property type="evidence" value="ECO:0007669"/>
    <property type="project" value="TreeGrafter"/>
</dbReference>
<protein>
    <submittedName>
        <fullName evidence="6">Sugar O-acetyltransferase</fullName>
    </submittedName>
</protein>
<dbReference type="Gene3D" id="2.160.10.10">
    <property type="entry name" value="Hexapeptide repeat proteins"/>
    <property type="match status" value="1"/>
</dbReference>
<proteinExistence type="inferred from homology"/>
<evidence type="ECO:0000313" key="6">
    <source>
        <dbReference type="EMBL" id="PWC01299.1"/>
    </source>
</evidence>
<comment type="caution">
    <text evidence="6">The sequence shown here is derived from an EMBL/GenBank/DDBJ whole genome shotgun (WGS) entry which is preliminary data.</text>
</comment>
<evidence type="ECO:0000256" key="2">
    <source>
        <dbReference type="ARBA" id="ARBA00022679"/>
    </source>
</evidence>
<dbReference type="GO" id="GO:0005829">
    <property type="term" value="C:cytosol"/>
    <property type="evidence" value="ECO:0007669"/>
    <property type="project" value="TreeGrafter"/>
</dbReference>
<evidence type="ECO:0000256" key="1">
    <source>
        <dbReference type="ARBA" id="ARBA00007274"/>
    </source>
</evidence>
<comment type="similarity">
    <text evidence="1">Belongs to the transferase hexapeptide repeat family.</text>
</comment>
<dbReference type="InterPro" id="IPR051159">
    <property type="entry name" value="Hexapeptide_acetyltransf"/>
</dbReference>
<reference evidence="7" key="1">
    <citation type="submission" date="2018-04" db="EMBL/GenBank/DDBJ databases">
        <authorList>
            <person name="Liu S."/>
            <person name="Wang Z."/>
            <person name="Li J."/>
        </authorList>
    </citation>
    <scope>NUCLEOTIDE SEQUENCE [LARGE SCALE GENOMIC DNA]</scope>
    <source>
        <strain evidence="7">2189</strain>
    </source>
</reference>
<keyword evidence="4" id="KW-0012">Acyltransferase</keyword>
<dbReference type="Proteomes" id="UP000244989">
    <property type="component" value="Unassembled WGS sequence"/>
</dbReference>
<feature type="domain" description="Maltose/galactoside acetyltransferase" evidence="5">
    <location>
        <begin position="1"/>
        <end position="51"/>
    </location>
</feature>
<dbReference type="Pfam" id="PF14602">
    <property type="entry name" value="Hexapep_2"/>
    <property type="match status" value="1"/>
</dbReference>
<gene>
    <name evidence="6" type="ORF">DF222_08130</name>
</gene>
<evidence type="ECO:0000259" key="5">
    <source>
        <dbReference type="SMART" id="SM01266"/>
    </source>
</evidence>
<evidence type="ECO:0000256" key="3">
    <source>
        <dbReference type="ARBA" id="ARBA00022737"/>
    </source>
</evidence>
<keyword evidence="2 6" id="KW-0808">Transferase</keyword>
<dbReference type="InterPro" id="IPR024688">
    <property type="entry name" value="Mac_dom"/>
</dbReference>
<dbReference type="Pfam" id="PF12464">
    <property type="entry name" value="Mac"/>
    <property type="match status" value="1"/>
</dbReference>
<dbReference type="InterPro" id="IPR018357">
    <property type="entry name" value="Hexapep_transf_CS"/>
</dbReference>
<dbReference type="FunFam" id="2.160.10.10:FF:000025">
    <property type="entry name" value="Hexapeptide-repeat containing-acetyltransferase"/>
    <property type="match status" value="1"/>
</dbReference>
<dbReference type="AlphaFoldDB" id="A0A2U1T5N4"/>
<dbReference type="PANTHER" id="PTHR23416:SF23">
    <property type="entry name" value="ACETYLTRANSFERASE C18B11.09C-RELATED"/>
    <property type="match status" value="1"/>
</dbReference>
<dbReference type="CDD" id="cd03357">
    <property type="entry name" value="LbH_MAT_GAT"/>
    <property type="match status" value="1"/>
</dbReference>
<dbReference type="GO" id="GO:0016407">
    <property type="term" value="F:acetyltransferase activity"/>
    <property type="evidence" value="ECO:0007669"/>
    <property type="project" value="InterPro"/>
</dbReference>
<evidence type="ECO:0000256" key="4">
    <source>
        <dbReference type="ARBA" id="ARBA00023315"/>
    </source>
</evidence>
<keyword evidence="3" id="KW-0677">Repeat</keyword>
<organism evidence="6 7">
    <name type="scientific">Corynebacterium yudongzhengii</name>
    <dbReference type="NCBI Taxonomy" id="2080740"/>
    <lineage>
        <taxon>Bacteria</taxon>
        <taxon>Bacillati</taxon>
        <taxon>Actinomycetota</taxon>
        <taxon>Actinomycetes</taxon>
        <taxon>Mycobacteriales</taxon>
        <taxon>Corynebacteriaceae</taxon>
        <taxon>Corynebacterium</taxon>
    </lineage>
</organism>
<name>A0A2U1T5N4_9CORY</name>
<dbReference type="PROSITE" id="PS00101">
    <property type="entry name" value="HEXAPEP_TRANSFERASES"/>
    <property type="match status" value="1"/>
</dbReference>
<dbReference type="SUPFAM" id="SSF51161">
    <property type="entry name" value="Trimeric LpxA-like enzymes"/>
    <property type="match status" value="1"/>
</dbReference>